<dbReference type="InterPro" id="IPR011992">
    <property type="entry name" value="EF-hand-dom_pair"/>
</dbReference>
<dbReference type="Gene3D" id="1.10.238.10">
    <property type="entry name" value="EF-hand"/>
    <property type="match status" value="1"/>
</dbReference>
<dbReference type="PROSITE" id="PS50222">
    <property type="entry name" value="EF_HAND_2"/>
    <property type="match status" value="1"/>
</dbReference>
<evidence type="ECO:0000313" key="6">
    <source>
        <dbReference type="Proteomes" id="UP001152799"/>
    </source>
</evidence>
<evidence type="ECO:0000313" key="5">
    <source>
        <dbReference type="EMBL" id="CAH1126792.1"/>
    </source>
</evidence>
<organism evidence="5 6">
    <name type="scientific">Ceutorhynchus assimilis</name>
    <name type="common">cabbage seed weevil</name>
    <dbReference type="NCBI Taxonomy" id="467358"/>
    <lineage>
        <taxon>Eukaryota</taxon>
        <taxon>Metazoa</taxon>
        <taxon>Ecdysozoa</taxon>
        <taxon>Arthropoda</taxon>
        <taxon>Hexapoda</taxon>
        <taxon>Insecta</taxon>
        <taxon>Pterygota</taxon>
        <taxon>Neoptera</taxon>
        <taxon>Endopterygota</taxon>
        <taxon>Coleoptera</taxon>
        <taxon>Polyphaga</taxon>
        <taxon>Cucujiformia</taxon>
        <taxon>Curculionidae</taxon>
        <taxon>Ceutorhynchinae</taxon>
        <taxon>Ceutorhynchus</taxon>
    </lineage>
</organism>
<dbReference type="PROSITE" id="PS00018">
    <property type="entry name" value="EF_HAND_1"/>
    <property type="match status" value="1"/>
</dbReference>
<evidence type="ECO:0000256" key="3">
    <source>
        <dbReference type="ARBA" id="ARBA00022837"/>
    </source>
</evidence>
<dbReference type="InterPro" id="IPR028846">
    <property type="entry name" value="Recoverin"/>
</dbReference>
<evidence type="ECO:0000256" key="2">
    <source>
        <dbReference type="ARBA" id="ARBA00022737"/>
    </source>
</evidence>
<accession>A0A9P0DD38</accession>
<keyword evidence="6" id="KW-1185">Reference proteome</keyword>
<evidence type="ECO:0000256" key="1">
    <source>
        <dbReference type="ARBA" id="ARBA00022723"/>
    </source>
</evidence>
<name>A0A9P0DD38_9CUCU</name>
<dbReference type="PANTHER" id="PTHR23055">
    <property type="entry name" value="CALCIUM BINDING PROTEINS"/>
    <property type="match status" value="1"/>
</dbReference>
<dbReference type="AlphaFoldDB" id="A0A9P0DD38"/>
<keyword evidence="1" id="KW-0479">Metal-binding</keyword>
<gene>
    <name evidence="5" type="ORF">CEUTPL_LOCUS5623</name>
</gene>
<proteinExistence type="predicted"/>
<keyword evidence="3" id="KW-0106">Calcium</keyword>
<dbReference type="Pfam" id="PF13499">
    <property type="entry name" value="EF-hand_7"/>
    <property type="match status" value="1"/>
</dbReference>
<dbReference type="EMBL" id="OU892278">
    <property type="protein sequence ID" value="CAH1126792.1"/>
    <property type="molecule type" value="Genomic_DNA"/>
</dbReference>
<protein>
    <recommendedName>
        <fullName evidence="4">EF-hand domain-containing protein</fullName>
    </recommendedName>
</protein>
<dbReference type="OrthoDB" id="191686at2759"/>
<dbReference type="PANTHER" id="PTHR23055:SF190">
    <property type="entry name" value="AT17667P-RELATED"/>
    <property type="match status" value="1"/>
</dbReference>
<dbReference type="Proteomes" id="UP001152799">
    <property type="component" value="Chromosome 2"/>
</dbReference>
<keyword evidence="2" id="KW-0677">Repeat</keyword>
<dbReference type="GO" id="GO:0005509">
    <property type="term" value="F:calcium ion binding"/>
    <property type="evidence" value="ECO:0007669"/>
    <property type="project" value="InterPro"/>
</dbReference>
<evidence type="ECO:0000259" key="4">
    <source>
        <dbReference type="PROSITE" id="PS50222"/>
    </source>
</evidence>
<dbReference type="InterPro" id="IPR018247">
    <property type="entry name" value="EF_Hand_1_Ca_BS"/>
</dbReference>
<reference evidence="5" key="1">
    <citation type="submission" date="2022-01" db="EMBL/GenBank/DDBJ databases">
        <authorList>
            <person name="King R."/>
        </authorList>
    </citation>
    <scope>NUCLEOTIDE SEQUENCE</scope>
</reference>
<sequence>MESIQNNKKKDPTFFNVFQILATAKEGLLRKKKLRAKRENVARGMSGPLDLSMDSMEETRFKKSNQFLFLRLEKRLHFTYTEIEALLLIYYKLWKEGTAVDPKLEGVTKIQFRDVLHFVLDMTDDILMDRVFLAIDKGPHSCISMEIWASTFSLFLRGTLEEKIRFCFSVYDIKGEGLIGRDIMFQLLKYSFISQSSDEDAEESVRDMIEQITKKMDLDRDGKISYADYHHSVLKNPMLLEAFGPCLPPRQAAYAFLSTFSITGTTY</sequence>
<feature type="domain" description="EF-hand" evidence="4">
    <location>
        <begin position="204"/>
        <end position="239"/>
    </location>
</feature>
<dbReference type="SUPFAM" id="SSF47473">
    <property type="entry name" value="EF-hand"/>
    <property type="match status" value="1"/>
</dbReference>
<dbReference type="InterPro" id="IPR002048">
    <property type="entry name" value="EF_hand_dom"/>
</dbReference>